<evidence type="ECO:0000313" key="3">
    <source>
        <dbReference type="Proteomes" id="UP000035154"/>
    </source>
</evidence>
<dbReference type="SUPFAM" id="SSF52309">
    <property type="entry name" value="N-(deoxy)ribosyltransferase-like"/>
    <property type="match status" value="1"/>
</dbReference>
<sequence>MTIIGGTYLEESIYDHWRELYGSGWRAVKTLSPFVEKIKFCTYIDKKYLSILEYDPLVSNDSVELDIKEIDKTLSFKYFNTLSTPKITPSLIDLNNTKNEMFNISDDVVLRFGLLEGDVKVNSKKVVYDPQSSHSPKSYFENGSNADELLMVLNLNEAKLLSGKNNIEDMKDSLLEKNTVAVIVKLGPLGGAIITNEGIEYYPAYRTDNVFSIGTGDVFATMLCYYWAVKNETIKKSVENASKAVSVYSSTKSLYIQDNFLENKFNDLPTYDNIKNKEKHIYIAGPFFNMQQRWLIEEIRNNLMGYNIEIFSPFHDIGRGLASEVVHRDIEGINQSKVVLATLDGLDSGTIFEIGYARAKNIPVVIYVENESVEDLKMMEGTECDIESNYTTAIYKAIWYALEN</sequence>
<dbReference type="Pfam" id="PF00294">
    <property type="entry name" value="PfkB"/>
    <property type="match status" value="1"/>
</dbReference>
<reference evidence="2 3" key="1">
    <citation type="submission" date="2014-01" db="EMBL/GenBank/DDBJ databases">
        <title>Development of a Comparative Genomic Fingerprinting Assay for High Resolution Genotyping of Arcobacter butzleri.</title>
        <authorList>
            <person name="Webb A.L."/>
            <person name="Inglis G.D."/>
            <person name="Kruczkiewicz P."/>
            <person name="Selinger L.B."/>
            <person name="Taboada E.N."/>
        </authorList>
    </citation>
    <scope>NUCLEOTIDE SEQUENCE [LARGE SCALE GENOMIC DNA]</scope>
    <source>
        <strain evidence="2 3">L355</strain>
    </source>
</reference>
<dbReference type="RefSeq" id="WP_014469458.1">
    <property type="nucleotide sequence ID" value="NZ_JAIW01000045.1"/>
</dbReference>
<feature type="domain" description="Carbohydrate kinase PfkB" evidence="1">
    <location>
        <begin position="125"/>
        <end position="246"/>
    </location>
</feature>
<gene>
    <name evidence="2" type="ORF">AF80_06430</name>
</gene>
<dbReference type="AlphaFoldDB" id="A0A0G9KS92"/>
<dbReference type="GO" id="GO:0070694">
    <property type="term" value="F:5-hydroxymethyl-dUMP N-hydrolase activity"/>
    <property type="evidence" value="ECO:0007669"/>
    <property type="project" value="TreeGrafter"/>
</dbReference>
<dbReference type="InterPro" id="IPR051239">
    <property type="entry name" value="2'-dNMP_N-hydrolase"/>
</dbReference>
<dbReference type="InterPro" id="IPR011611">
    <property type="entry name" value="PfkB_dom"/>
</dbReference>
<dbReference type="InterPro" id="IPR029056">
    <property type="entry name" value="Ribokinase-like"/>
</dbReference>
<dbReference type="Gene3D" id="3.40.50.450">
    <property type="match status" value="1"/>
</dbReference>
<evidence type="ECO:0000259" key="1">
    <source>
        <dbReference type="Pfam" id="PF00294"/>
    </source>
</evidence>
<protein>
    <recommendedName>
        <fullName evidence="1">Carbohydrate kinase PfkB domain-containing protein</fullName>
    </recommendedName>
</protein>
<dbReference type="Gene3D" id="3.40.1190.20">
    <property type="match status" value="1"/>
</dbReference>
<dbReference type="PANTHER" id="PTHR15364">
    <property type="entry name" value="2'-DEOXYNUCLEOSIDE 5'-PHOSPHATE N-HYDROLASE 1"/>
    <property type="match status" value="1"/>
</dbReference>
<organism evidence="2 3">
    <name type="scientific">Aliarcobacter butzleri L355</name>
    <dbReference type="NCBI Taxonomy" id="1447263"/>
    <lineage>
        <taxon>Bacteria</taxon>
        <taxon>Pseudomonadati</taxon>
        <taxon>Campylobacterota</taxon>
        <taxon>Epsilonproteobacteria</taxon>
        <taxon>Campylobacterales</taxon>
        <taxon>Arcobacteraceae</taxon>
        <taxon>Aliarcobacter</taxon>
    </lineage>
</organism>
<comment type="caution">
    <text evidence="2">The sequence shown here is derived from an EMBL/GenBank/DDBJ whole genome shotgun (WGS) entry which is preliminary data.</text>
</comment>
<dbReference type="Proteomes" id="UP000035154">
    <property type="component" value="Unassembled WGS sequence"/>
</dbReference>
<dbReference type="SUPFAM" id="SSF53613">
    <property type="entry name" value="Ribokinase-like"/>
    <property type="match status" value="1"/>
</dbReference>
<proteinExistence type="predicted"/>
<name>A0A0G9KS92_9BACT</name>
<evidence type="ECO:0000313" key="2">
    <source>
        <dbReference type="EMBL" id="KLE09439.1"/>
    </source>
</evidence>
<dbReference type="GO" id="GO:0009159">
    <property type="term" value="P:deoxyribonucleoside monophosphate catabolic process"/>
    <property type="evidence" value="ECO:0007669"/>
    <property type="project" value="TreeGrafter"/>
</dbReference>
<dbReference type="PATRIC" id="fig|1447263.3.peg.1256"/>
<dbReference type="Pfam" id="PF05014">
    <property type="entry name" value="Nuc_deoxyrib_tr"/>
    <property type="match status" value="1"/>
</dbReference>
<dbReference type="PANTHER" id="PTHR15364:SF0">
    <property type="entry name" value="2'-DEOXYNUCLEOSIDE 5'-PHOSPHATE N-HYDROLASE 1"/>
    <property type="match status" value="1"/>
</dbReference>
<accession>A0A0G9KS92</accession>
<dbReference type="InterPro" id="IPR007710">
    <property type="entry name" value="Nucleoside_deoxyribTrfase"/>
</dbReference>
<dbReference type="EMBL" id="JAIW01000045">
    <property type="protein sequence ID" value="KLE09439.1"/>
    <property type="molecule type" value="Genomic_DNA"/>
</dbReference>